<protein>
    <recommendedName>
        <fullName evidence="1">Glycosyltransferase 2-like domain-containing protein</fullName>
    </recommendedName>
</protein>
<dbReference type="Gene3D" id="3.90.550.10">
    <property type="entry name" value="Spore Coat Polysaccharide Biosynthesis Protein SpsA, Chain A"/>
    <property type="match status" value="1"/>
</dbReference>
<dbReference type="Proteomes" id="UP000178227">
    <property type="component" value="Unassembled WGS sequence"/>
</dbReference>
<evidence type="ECO:0000259" key="1">
    <source>
        <dbReference type="Pfam" id="PF00535"/>
    </source>
</evidence>
<dbReference type="SUPFAM" id="SSF53448">
    <property type="entry name" value="Nucleotide-diphospho-sugar transferases"/>
    <property type="match status" value="1"/>
</dbReference>
<sequence>MTSIIIVNYKNPPLLRLCLSSLKRALSANFKHEILVVDIASIPETRNVIKEFPGVKITTFKENIGYTKGVNEGVKASSGDYILILNPDIVPMTKSIEGLTSYLAANTNIGLAGPRLLNFDGSVQNSAFRYYTPLTVLCRRSPLGHTPFGKKILNKFVMADKKLNAPSEVEWLMGSAMLASRKAIDKVGLMDENFFMYMSDVDWARRFWENGFKVAYYPFSEMYHYHKRSSKGRFGPLDIFMNKQSRLHLVDAVRYFRKYGIKISNT</sequence>
<reference evidence="2 3" key="1">
    <citation type="journal article" date="2016" name="Nat. Commun.">
        <title>Thousands of microbial genomes shed light on interconnected biogeochemical processes in an aquifer system.</title>
        <authorList>
            <person name="Anantharaman K."/>
            <person name="Brown C.T."/>
            <person name="Hug L.A."/>
            <person name="Sharon I."/>
            <person name="Castelle C.J."/>
            <person name="Probst A.J."/>
            <person name="Thomas B.C."/>
            <person name="Singh A."/>
            <person name="Wilkins M.J."/>
            <person name="Karaoz U."/>
            <person name="Brodie E.L."/>
            <person name="Williams K.H."/>
            <person name="Hubbard S.S."/>
            <person name="Banfield J.F."/>
        </authorList>
    </citation>
    <scope>NUCLEOTIDE SEQUENCE [LARGE SCALE GENOMIC DNA]</scope>
</reference>
<dbReference type="STRING" id="1802694.A2918_01505"/>
<dbReference type="PANTHER" id="PTHR43179">
    <property type="entry name" value="RHAMNOSYLTRANSFERASE WBBL"/>
    <property type="match status" value="1"/>
</dbReference>
<evidence type="ECO:0000313" key="2">
    <source>
        <dbReference type="EMBL" id="OGN22795.1"/>
    </source>
</evidence>
<dbReference type="EMBL" id="MGKI01000008">
    <property type="protein sequence ID" value="OGN22795.1"/>
    <property type="molecule type" value="Genomic_DNA"/>
</dbReference>
<proteinExistence type="predicted"/>
<dbReference type="CDD" id="cd04186">
    <property type="entry name" value="GT_2_like_c"/>
    <property type="match status" value="1"/>
</dbReference>
<dbReference type="Pfam" id="PF00535">
    <property type="entry name" value="Glycos_transf_2"/>
    <property type="match status" value="1"/>
</dbReference>
<evidence type="ECO:0000313" key="3">
    <source>
        <dbReference type="Proteomes" id="UP000178227"/>
    </source>
</evidence>
<dbReference type="InterPro" id="IPR001173">
    <property type="entry name" value="Glyco_trans_2-like"/>
</dbReference>
<comment type="caution">
    <text evidence="2">The sequence shown here is derived from an EMBL/GenBank/DDBJ whole genome shotgun (WGS) entry which is preliminary data.</text>
</comment>
<organism evidence="2 3">
    <name type="scientific">Candidatus Yanofskybacteria bacterium RIFCSPLOWO2_01_FULL_42_49</name>
    <dbReference type="NCBI Taxonomy" id="1802694"/>
    <lineage>
        <taxon>Bacteria</taxon>
        <taxon>Candidatus Yanofskyibacteriota</taxon>
    </lineage>
</organism>
<dbReference type="AlphaFoldDB" id="A0A1F8GBN4"/>
<dbReference type="PANTHER" id="PTHR43179:SF7">
    <property type="entry name" value="RHAMNOSYLTRANSFERASE WBBL"/>
    <property type="match status" value="1"/>
</dbReference>
<gene>
    <name evidence="2" type="ORF">A2918_01505</name>
</gene>
<dbReference type="InterPro" id="IPR029044">
    <property type="entry name" value="Nucleotide-diphossugar_trans"/>
</dbReference>
<accession>A0A1F8GBN4</accession>
<name>A0A1F8GBN4_9BACT</name>
<feature type="domain" description="Glycosyltransferase 2-like" evidence="1">
    <location>
        <begin position="3"/>
        <end position="128"/>
    </location>
</feature>